<keyword evidence="2" id="KW-0472">Membrane</keyword>
<gene>
    <name evidence="3" type="ORF">GGC33_06680</name>
</gene>
<organism evidence="3 4">
    <name type="scientific">Cyanobacterium aponinum 0216</name>
    <dbReference type="NCBI Taxonomy" id="2676140"/>
    <lineage>
        <taxon>Bacteria</taxon>
        <taxon>Bacillati</taxon>
        <taxon>Cyanobacteriota</taxon>
        <taxon>Cyanophyceae</taxon>
        <taxon>Oscillatoriophycideae</taxon>
        <taxon>Chroococcales</taxon>
        <taxon>Geminocystaceae</taxon>
        <taxon>Cyanobacterium</taxon>
    </lineage>
</organism>
<sequence length="155" mass="17702">MLSNITNYTINNSLETGKNMLKELGDRAINSSNNLTDAMSKNVQSSLESLWNNWIGNHPLIGFFVSHPLIFIIVMITLVLTIWGVIQMIPSLLVRLWLSVFKSPFILGKSLLKNNQQDTLKEEFYQLILNKLDAIESKQNQLEQQLSQSKNQQPD</sequence>
<keyword evidence="2" id="KW-1133">Transmembrane helix</keyword>
<dbReference type="Proteomes" id="UP000437131">
    <property type="component" value="Unassembled WGS sequence"/>
</dbReference>
<keyword evidence="1" id="KW-0175">Coiled coil</keyword>
<keyword evidence="2" id="KW-0812">Transmembrane</keyword>
<reference evidence="3 4" key="1">
    <citation type="submission" date="2019-11" db="EMBL/GenBank/DDBJ databases">
        <title>Isolation of a new High Light Tolerant Cyanobacteria.</title>
        <authorList>
            <person name="Dobson Z."/>
            <person name="Vaughn N."/>
            <person name="Vaughn M."/>
            <person name="Fromme P."/>
            <person name="Mazor Y."/>
        </authorList>
    </citation>
    <scope>NUCLEOTIDE SEQUENCE [LARGE SCALE GENOMIC DNA]</scope>
    <source>
        <strain evidence="3 4">0216</strain>
    </source>
</reference>
<evidence type="ECO:0000313" key="3">
    <source>
        <dbReference type="EMBL" id="MTF38607.1"/>
    </source>
</evidence>
<evidence type="ECO:0000256" key="2">
    <source>
        <dbReference type="SAM" id="Phobius"/>
    </source>
</evidence>
<feature type="coiled-coil region" evidence="1">
    <location>
        <begin position="125"/>
        <end position="152"/>
    </location>
</feature>
<proteinExistence type="predicted"/>
<evidence type="ECO:0000256" key="1">
    <source>
        <dbReference type="SAM" id="Coils"/>
    </source>
</evidence>
<name>A0A844GQ44_9CHRO</name>
<accession>A0A844GQ44</accession>
<dbReference type="EMBL" id="WMIA01000006">
    <property type="protein sequence ID" value="MTF38607.1"/>
    <property type="molecule type" value="Genomic_DNA"/>
</dbReference>
<dbReference type="AlphaFoldDB" id="A0A844GQ44"/>
<evidence type="ECO:0000313" key="4">
    <source>
        <dbReference type="Proteomes" id="UP000437131"/>
    </source>
</evidence>
<protein>
    <submittedName>
        <fullName evidence="3">Uncharacterized protein</fullName>
    </submittedName>
</protein>
<comment type="caution">
    <text evidence="3">The sequence shown here is derived from an EMBL/GenBank/DDBJ whole genome shotgun (WGS) entry which is preliminary data.</text>
</comment>
<feature type="transmembrane region" description="Helical" evidence="2">
    <location>
        <begin position="60"/>
        <end position="86"/>
    </location>
</feature>
<dbReference type="RefSeq" id="WP_015219747.1">
    <property type="nucleotide sequence ID" value="NZ_WMIA01000006.1"/>
</dbReference>